<feature type="domain" description="PAC" evidence="4">
    <location>
        <begin position="515"/>
        <end position="566"/>
    </location>
</feature>
<dbReference type="SMART" id="SM00091">
    <property type="entry name" value="PAS"/>
    <property type="match status" value="3"/>
</dbReference>
<feature type="transmembrane region" description="Helical" evidence="2">
    <location>
        <begin position="168"/>
        <end position="186"/>
    </location>
</feature>
<dbReference type="EMBL" id="CP018092">
    <property type="protein sequence ID" value="ATS18539.1"/>
    <property type="molecule type" value="Genomic_DNA"/>
</dbReference>
<dbReference type="Pfam" id="PF08447">
    <property type="entry name" value="PAS_3"/>
    <property type="match status" value="2"/>
</dbReference>
<dbReference type="SUPFAM" id="SSF141868">
    <property type="entry name" value="EAL domain-like"/>
    <property type="match status" value="1"/>
</dbReference>
<feature type="domain" description="GGDEF" evidence="6">
    <location>
        <begin position="725"/>
        <end position="858"/>
    </location>
</feature>
<dbReference type="CDD" id="cd01949">
    <property type="entry name" value="GGDEF"/>
    <property type="match status" value="1"/>
</dbReference>
<dbReference type="InterPro" id="IPR013655">
    <property type="entry name" value="PAS_fold_3"/>
</dbReference>
<keyword evidence="2" id="KW-0472">Membrane</keyword>
<feature type="transmembrane region" description="Helical" evidence="2">
    <location>
        <begin position="42"/>
        <end position="60"/>
    </location>
</feature>
<feature type="transmembrane region" description="Helical" evidence="2">
    <location>
        <begin position="72"/>
        <end position="93"/>
    </location>
</feature>
<evidence type="ECO:0000259" key="4">
    <source>
        <dbReference type="PROSITE" id="PS50113"/>
    </source>
</evidence>
<dbReference type="PROSITE" id="PS50112">
    <property type="entry name" value="PAS"/>
    <property type="match status" value="1"/>
</dbReference>
<dbReference type="InterPro" id="IPR035919">
    <property type="entry name" value="EAL_sf"/>
</dbReference>
<evidence type="ECO:0000313" key="8">
    <source>
        <dbReference type="Proteomes" id="UP000231057"/>
    </source>
</evidence>
<dbReference type="FunFam" id="3.30.450.20:FF:000099">
    <property type="entry name" value="Sensory box sensor histidine kinase"/>
    <property type="match status" value="1"/>
</dbReference>
<organism evidence="7 8">
    <name type="scientific">Parathermosynechococcus lividus PCC 6715</name>
    <dbReference type="NCBI Taxonomy" id="1917166"/>
    <lineage>
        <taxon>Bacteria</taxon>
        <taxon>Bacillati</taxon>
        <taxon>Cyanobacteriota</taxon>
        <taxon>Cyanophyceae</taxon>
        <taxon>Acaryochloridales</taxon>
        <taxon>Thermosynechococcaceae</taxon>
        <taxon>Parathermosynechococcus</taxon>
    </lineage>
</organism>
<dbReference type="InterPro" id="IPR001610">
    <property type="entry name" value="PAC"/>
</dbReference>
<dbReference type="SMART" id="SM00086">
    <property type="entry name" value="PAC"/>
    <property type="match status" value="2"/>
</dbReference>
<dbReference type="KEGG" id="slw:BRW62_06980"/>
<reference evidence="8" key="2">
    <citation type="journal article" date="2022" name="Front. Microbiol.">
        <title>Comparative Genomic Analysis Revealed Distinct Molecular Components and Organization of CO2-Concentrating Mechanism in Thermophilic Cyanobacteria.</title>
        <authorList>
            <person name="Tang J."/>
            <person name="Zhou H."/>
            <person name="Yao D."/>
            <person name="Riaz S."/>
            <person name="You D."/>
            <person name="Klepacz-Smolka A."/>
            <person name="Daroch M."/>
        </authorList>
    </citation>
    <scope>NUCLEOTIDE SEQUENCE [LARGE SCALE GENOMIC DNA]</scope>
    <source>
        <strain evidence="8">PCC 6715</strain>
    </source>
</reference>
<dbReference type="InterPro" id="IPR029787">
    <property type="entry name" value="Nucleotide_cyclase"/>
</dbReference>
<evidence type="ECO:0000259" key="5">
    <source>
        <dbReference type="PROSITE" id="PS50883"/>
    </source>
</evidence>
<dbReference type="Gene3D" id="3.30.450.20">
    <property type="entry name" value="PAS domain"/>
    <property type="match status" value="3"/>
</dbReference>
<dbReference type="SUPFAM" id="SSF55785">
    <property type="entry name" value="PYP-like sensor domain (PAS domain)"/>
    <property type="match status" value="3"/>
</dbReference>
<dbReference type="SMART" id="SM00267">
    <property type="entry name" value="GGDEF"/>
    <property type="match status" value="1"/>
</dbReference>
<reference evidence="7 8" key="1">
    <citation type="submission" date="2016-11" db="EMBL/GenBank/DDBJ databases">
        <title>Complete genome sequence of thermophilic cyanobacteria strain Synechococcus sp. PCC6715.</title>
        <authorList>
            <person name="Tang J."/>
            <person name="Daroch M."/>
            <person name="Liang Y."/>
            <person name="Jiang D."/>
            <person name="Shah M."/>
        </authorList>
    </citation>
    <scope>NUCLEOTIDE SEQUENCE [LARGE SCALE GENOMIC DNA]</scope>
    <source>
        <strain evidence="7 8">PCC 6715</strain>
    </source>
</reference>
<evidence type="ECO:0000256" key="2">
    <source>
        <dbReference type="SAM" id="Phobius"/>
    </source>
</evidence>
<feature type="coiled-coil region" evidence="1">
    <location>
        <begin position="401"/>
        <end position="453"/>
    </location>
</feature>
<feature type="transmembrane region" description="Helical" evidence="2">
    <location>
        <begin position="206"/>
        <end position="226"/>
    </location>
</feature>
<accession>A0A2D2Q281</accession>
<keyword evidence="1" id="KW-0175">Coiled coil</keyword>
<feature type="domain" description="PAC" evidence="4">
    <location>
        <begin position="640"/>
        <end position="692"/>
    </location>
</feature>
<dbReference type="SMART" id="SM00052">
    <property type="entry name" value="EAL"/>
    <property type="match status" value="1"/>
</dbReference>
<keyword evidence="8" id="KW-1185">Reference proteome</keyword>
<gene>
    <name evidence="7" type="ORF">BRW62_06980</name>
</gene>
<evidence type="ECO:0008006" key="9">
    <source>
        <dbReference type="Google" id="ProtNLM"/>
    </source>
</evidence>
<dbReference type="InterPro" id="IPR035965">
    <property type="entry name" value="PAS-like_dom_sf"/>
</dbReference>
<evidence type="ECO:0000256" key="1">
    <source>
        <dbReference type="SAM" id="Coils"/>
    </source>
</evidence>
<feature type="transmembrane region" description="Helical" evidence="2">
    <location>
        <begin position="7"/>
        <end position="30"/>
    </location>
</feature>
<dbReference type="Pfam" id="PF00990">
    <property type="entry name" value="GGDEF"/>
    <property type="match status" value="1"/>
</dbReference>
<sequence length="1155" mass="130346">MPNPKLLTVVALGSLGVGTAVLVDLLLALYENRLPSLSISDGLSAVAVWLIGLNILLVVWWPPLLQPNRLQLVQRSTGLVLLVITLLASLHVVSLWPQPWLVELRMLQVNTPILRPLALLGLGLSVWGLGGTPQWQIILSQGGAIAGGSLLLLELLDVTYRLPQEVGTLGSLISGSLLWLLSVHLLQLRPHRGLMRYLMSPTAGGILLRQFLPWVIVGPIVIGWTVEYLHHDSQLINGTVAQDIQVLSTILFFISLLAVGAHRLNQLEQERQSFYRAYTEIEQIFRSSIFLSPFPMALVAEDGQLWLVNRAWQEETGYRPSEITTWQQWLSVTFPQPEVHRWADAEFRRPFVTAERVEHGDVQVHTNWREVRIWNMVSIPLKLSTSNQLLALITAVDVTENRQMTQELETHKSELEAQVAARTLDLVAVNAELQASEEKLNQLLDRADAFVSQISIAADGSWHYEYLSQGHLRILGYSPHEFQQNKDLWRSRIPDDDWEAYHRPFHETLLAHGSAHTEYRFRHREGHIIWISLNASSDPQADGSHLITYVGVDISQRKKAILALAESEARFRQMADSSTLMIWLSDELGNITFANQTILSFLQVSFESVEGWQWLEFVHPDDQQRVEVAIRDAMQQQHSYEIEYRVHSPKEGYRWILEQAKPRYDDDGNFIGYVGSAIDITTLKLGEAKLRSAAWQDSLTGLPNRTFLTDKIEGLLEAYHRGAIPPFAVMFLDLDRFKVVNDSLGHAAGDELLLEIAHRLRSVLRQQDTLGRLGGDEFIAIIENIEGVDELYECGDRLRFRVSEPYLLKHTEVSVGVSIGIAIVTPSYHSAGELLRDADIAMYAAKSRGRNCMQLFQPDRHQMAHTLLQREQEFRRALQQNQLEVFYQPIVELATQKLLGFEVLLRWRHPEAGWITPAEFLPLATALGLAQKVDEWVLLKAVATLHQWHKELGAAATSLTLSINISDAFFASGQMADRLKQLLQTYGICGHQIILEITEQVIMENADFARRQLEDLSAIQVRCSIDDFGTGYSSLSRLSQLPLYALKIDQSFVRAMSAGSQHLEIIRAILSLAQAIDIEVIAEGIEHHEQQEQLLQLGCRRGQGFLFSPPVTAQMAQSFISRKYCAPEVSVNTTDARPAMYWDQSGSVGHDDTPR</sequence>
<dbReference type="InterPro" id="IPR001633">
    <property type="entry name" value="EAL_dom"/>
</dbReference>
<feature type="transmembrane region" description="Helical" evidence="2">
    <location>
        <begin position="137"/>
        <end position="156"/>
    </location>
</feature>
<feature type="domain" description="EAL" evidence="5">
    <location>
        <begin position="867"/>
        <end position="1124"/>
    </location>
</feature>
<dbReference type="NCBIfam" id="TIGR00229">
    <property type="entry name" value="sensory_box"/>
    <property type="match status" value="3"/>
</dbReference>
<dbReference type="PANTHER" id="PTHR44757:SF2">
    <property type="entry name" value="BIOFILM ARCHITECTURE MAINTENANCE PROTEIN MBAA"/>
    <property type="match status" value="1"/>
</dbReference>
<dbReference type="InterPro" id="IPR043128">
    <property type="entry name" value="Rev_trsase/Diguanyl_cyclase"/>
</dbReference>
<dbReference type="Gene3D" id="3.30.70.270">
    <property type="match status" value="1"/>
</dbReference>
<dbReference type="SUPFAM" id="SSF55073">
    <property type="entry name" value="Nucleotide cyclase"/>
    <property type="match status" value="1"/>
</dbReference>
<dbReference type="Pfam" id="PF13426">
    <property type="entry name" value="PAS_9"/>
    <property type="match status" value="1"/>
</dbReference>
<dbReference type="OrthoDB" id="442691at2"/>
<evidence type="ECO:0000259" key="3">
    <source>
        <dbReference type="PROSITE" id="PS50112"/>
    </source>
</evidence>
<keyword evidence="2" id="KW-1133">Transmembrane helix</keyword>
<feature type="domain" description="PAS" evidence="3">
    <location>
        <begin position="567"/>
        <end position="637"/>
    </location>
</feature>
<proteinExistence type="predicted"/>
<evidence type="ECO:0000259" key="6">
    <source>
        <dbReference type="PROSITE" id="PS50887"/>
    </source>
</evidence>
<dbReference type="RefSeq" id="WP_099798886.1">
    <property type="nucleotide sequence ID" value="NZ_CP018092.1"/>
</dbReference>
<dbReference type="Proteomes" id="UP000231057">
    <property type="component" value="Chromosome"/>
</dbReference>
<dbReference type="NCBIfam" id="TIGR00254">
    <property type="entry name" value="GGDEF"/>
    <property type="match status" value="1"/>
</dbReference>
<dbReference type="InterPro" id="IPR052155">
    <property type="entry name" value="Biofilm_reg_signaling"/>
</dbReference>
<protein>
    <recommendedName>
        <fullName evidence="9">PAS domain S-box protein</fullName>
    </recommendedName>
</protein>
<dbReference type="Gene3D" id="3.20.20.450">
    <property type="entry name" value="EAL domain"/>
    <property type="match status" value="1"/>
</dbReference>
<evidence type="ECO:0000313" key="7">
    <source>
        <dbReference type="EMBL" id="ATS18539.1"/>
    </source>
</evidence>
<dbReference type="CDD" id="cd00130">
    <property type="entry name" value="PAS"/>
    <property type="match status" value="2"/>
</dbReference>
<dbReference type="AlphaFoldDB" id="A0A2D2Q281"/>
<keyword evidence="2" id="KW-0812">Transmembrane</keyword>
<dbReference type="Pfam" id="PF00563">
    <property type="entry name" value="EAL"/>
    <property type="match status" value="1"/>
</dbReference>
<feature type="transmembrane region" description="Helical" evidence="2">
    <location>
        <begin position="113"/>
        <end position="130"/>
    </location>
</feature>
<name>A0A2D2Q281_PARLV</name>
<dbReference type="InterPro" id="IPR000700">
    <property type="entry name" value="PAS-assoc_C"/>
</dbReference>
<dbReference type="InterPro" id="IPR000160">
    <property type="entry name" value="GGDEF_dom"/>
</dbReference>
<dbReference type="PROSITE" id="PS50887">
    <property type="entry name" value="GGDEF"/>
    <property type="match status" value="1"/>
</dbReference>
<dbReference type="PANTHER" id="PTHR44757">
    <property type="entry name" value="DIGUANYLATE CYCLASE DGCP"/>
    <property type="match status" value="1"/>
</dbReference>
<dbReference type="CDD" id="cd01948">
    <property type="entry name" value="EAL"/>
    <property type="match status" value="1"/>
</dbReference>
<dbReference type="PROSITE" id="PS50883">
    <property type="entry name" value="EAL"/>
    <property type="match status" value="1"/>
</dbReference>
<dbReference type="InterPro" id="IPR000014">
    <property type="entry name" value="PAS"/>
</dbReference>
<dbReference type="PROSITE" id="PS50113">
    <property type="entry name" value="PAC"/>
    <property type="match status" value="2"/>
</dbReference>